<accession>A0A7C4BAC5</accession>
<evidence type="ECO:0000256" key="7">
    <source>
        <dbReference type="ARBA" id="ARBA00049235"/>
    </source>
</evidence>
<evidence type="ECO:0000256" key="5">
    <source>
        <dbReference type="ARBA" id="ARBA00013268"/>
    </source>
</evidence>
<evidence type="ECO:0000256" key="8">
    <source>
        <dbReference type="SAM" id="Phobius"/>
    </source>
</evidence>
<comment type="similarity">
    <text evidence="3">In the N-terminal section; belongs to the MobA family.</text>
</comment>
<name>A0A7C4BAC5_THEPE</name>
<organism evidence="9">
    <name type="scientific">Thermofilum pendens</name>
    <dbReference type="NCBI Taxonomy" id="2269"/>
    <lineage>
        <taxon>Archaea</taxon>
        <taxon>Thermoproteota</taxon>
        <taxon>Thermoprotei</taxon>
        <taxon>Thermofilales</taxon>
        <taxon>Thermofilaceae</taxon>
        <taxon>Thermofilum</taxon>
    </lineage>
</organism>
<comment type="catalytic activity">
    <reaction evidence="1">
        <text>1D-myo-inositol 3-phosphate + CTP + H(+) = CDP-1L-myo-inositol + diphosphate</text>
        <dbReference type="Rhea" id="RHEA:30647"/>
        <dbReference type="ChEBI" id="CHEBI:15378"/>
        <dbReference type="ChEBI" id="CHEBI:33019"/>
        <dbReference type="ChEBI" id="CHEBI:37563"/>
        <dbReference type="ChEBI" id="CHEBI:58401"/>
        <dbReference type="ChEBI" id="CHEBI:62573"/>
        <dbReference type="EC" id="2.7.7.74"/>
    </reaction>
</comment>
<dbReference type="EMBL" id="DTFI01000084">
    <property type="protein sequence ID" value="HGI43438.1"/>
    <property type="molecule type" value="Genomic_DNA"/>
</dbReference>
<dbReference type="SUPFAM" id="SSF53448">
    <property type="entry name" value="Nucleotide-diphospho-sugar transferases"/>
    <property type="match status" value="1"/>
</dbReference>
<comment type="catalytic activity">
    <reaction evidence="7">
        <text>CDP-1L-myo-inositol + 1D-myo-inositol 3-phosphate = bis(1L-myo-inositol) 3,1'-phosphate 1-phosphate + CMP + H(+)</text>
        <dbReference type="Rhea" id="RHEA:31327"/>
        <dbReference type="ChEBI" id="CHEBI:15378"/>
        <dbReference type="ChEBI" id="CHEBI:58401"/>
        <dbReference type="ChEBI" id="CHEBI:60377"/>
        <dbReference type="ChEBI" id="CHEBI:62573"/>
        <dbReference type="ChEBI" id="CHEBI:62576"/>
        <dbReference type="EC" id="2.7.8.34"/>
    </reaction>
</comment>
<feature type="transmembrane region" description="Helical" evidence="8">
    <location>
        <begin position="196"/>
        <end position="212"/>
    </location>
</feature>
<dbReference type="AlphaFoldDB" id="A0A7C4BAC5"/>
<comment type="similarity">
    <text evidence="2">In the C-terminal section; belongs to the CDP-alcohol phosphatidyltransferase class-I family.</text>
</comment>
<dbReference type="InterPro" id="IPR029044">
    <property type="entry name" value="Nucleotide-diphossugar_trans"/>
</dbReference>
<keyword evidence="8" id="KW-1133">Transmembrane helix</keyword>
<evidence type="ECO:0000256" key="3">
    <source>
        <dbReference type="ARBA" id="ARBA00007897"/>
    </source>
</evidence>
<comment type="caution">
    <text evidence="9">The sequence shown here is derived from an EMBL/GenBank/DDBJ whole genome shotgun (WGS) entry which is preliminary data.</text>
</comment>
<keyword evidence="8" id="KW-0812">Transmembrane</keyword>
<evidence type="ECO:0000313" key="9">
    <source>
        <dbReference type="EMBL" id="HGI43438.1"/>
    </source>
</evidence>
<evidence type="ECO:0000256" key="6">
    <source>
        <dbReference type="ARBA" id="ARBA00018322"/>
    </source>
</evidence>
<feature type="transmembrane region" description="Helical" evidence="8">
    <location>
        <begin position="261"/>
        <end position="288"/>
    </location>
</feature>
<dbReference type="GO" id="GO:0008654">
    <property type="term" value="P:phospholipid biosynthetic process"/>
    <property type="evidence" value="ECO:0007669"/>
    <property type="project" value="InterPro"/>
</dbReference>
<protein>
    <recommendedName>
        <fullName evidence="6">Bifunctional IPC transferase and DIPP synthase</fullName>
        <ecNumber evidence="4">2.7.7.74</ecNumber>
        <ecNumber evidence="5">2.7.8.34</ecNumber>
    </recommendedName>
</protein>
<dbReference type="GO" id="GO:0016780">
    <property type="term" value="F:phosphotransferase activity, for other substituted phosphate groups"/>
    <property type="evidence" value="ECO:0007669"/>
    <property type="project" value="InterPro"/>
</dbReference>
<dbReference type="InterPro" id="IPR043130">
    <property type="entry name" value="CDP-OH_PTrfase_TM_dom"/>
</dbReference>
<dbReference type="Pfam" id="PF01066">
    <property type="entry name" value="CDP-OH_P_transf"/>
    <property type="match status" value="1"/>
</dbReference>
<dbReference type="InterPro" id="IPR000462">
    <property type="entry name" value="CDP-OH_P_trans"/>
</dbReference>
<dbReference type="Gene3D" id="1.20.120.1760">
    <property type="match status" value="1"/>
</dbReference>
<feature type="transmembrane region" description="Helical" evidence="8">
    <location>
        <begin position="327"/>
        <end position="360"/>
    </location>
</feature>
<gene>
    <name evidence="9" type="ORF">ENV17_03520</name>
</gene>
<proteinExistence type="inferred from homology"/>
<dbReference type="EC" id="2.7.7.74" evidence="4"/>
<sequence>MKRKSVLVFEDWRDGIPVALTRHFCTPLVVRWLFLLKSSGFEDVVVSAPAEVVGEVRALVGDGAELGLRVSYEPQGPPAPPSSDGEVLLVRADYLVNPEAFTRFLGGGYTTALNRGVVILQKLGSKTASGEVELDELAEPRHRPACIHGGDVTGAHLLLLRWSQKGIHMTSRLNAFFENAIVRVLGNYCWLTPNRVTLLVNMLAPLAMWLFLSGDFLRASLFSYAIGVLDGVDGKLARVRGILTKLGHLEHSLDALYEQALYASFILGLTLHGYGLHAVIPGLAFLVVDCFVRHVYNQFALITGKPLKRYSSFDEKFALVDGRRNIYLLYFLATSAAAAPLLGLALALAHATVTAAVYLVRVLQHLWELDRREGTEAFKKLLRGKAPSTKPKSVISTRARGCCGEEG</sequence>
<evidence type="ECO:0000256" key="2">
    <source>
        <dbReference type="ARBA" id="ARBA00006982"/>
    </source>
</evidence>
<keyword evidence="8" id="KW-0472">Membrane</keyword>
<evidence type="ECO:0000256" key="1">
    <source>
        <dbReference type="ARBA" id="ARBA00000729"/>
    </source>
</evidence>
<dbReference type="GO" id="GO:0016020">
    <property type="term" value="C:membrane"/>
    <property type="evidence" value="ECO:0007669"/>
    <property type="project" value="InterPro"/>
</dbReference>
<reference evidence="9" key="1">
    <citation type="journal article" date="2020" name="mSystems">
        <title>Genome- and Community-Level Interaction Insights into Carbon Utilization and Element Cycling Functions of Hydrothermarchaeota in Hydrothermal Sediment.</title>
        <authorList>
            <person name="Zhou Z."/>
            <person name="Liu Y."/>
            <person name="Xu W."/>
            <person name="Pan J."/>
            <person name="Luo Z.H."/>
            <person name="Li M."/>
        </authorList>
    </citation>
    <scope>NUCLEOTIDE SEQUENCE [LARGE SCALE GENOMIC DNA]</scope>
    <source>
        <strain evidence="9">SpSt-735</strain>
    </source>
</reference>
<evidence type="ECO:0000256" key="4">
    <source>
        <dbReference type="ARBA" id="ARBA00012504"/>
    </source>
</evidence>
<dbReference type="EC" id="2.7.8.34" evidence="5"/>